<evidence type="ECO:0000313" key="4">
    <source>
        <dbReference type="Proteomes" id="UP000015101"/>
    </source>
</evidence>
<dbReference type="STRING" id="6412.T1G0D2"/>
<dbReference type="AlphaFoldDB" id="T1G0D2"/>
<evidence type="ECO:0000313" key="3">
    <source>
        <dbReference type="EnsemblMetazoa" id="HelroP70862"/>
    </source>
</evidence>
<dbReference type="EMBL" id="AMQM01002223">
    <property type="status" value="NOT_ANNOTATED_CDS"/>
    <property type="molecule type" value="Genomic_DNA"/>
</dbReference>
<reference evidence="4" key="1">
    <citation type="submission" date="2012-12" db="EMBL/GenBank/DDBJ databases">
        <authorList>
            <person name="Hellsten U."/>
            <person name="Grimwood J."/>
            <person name="Chapman J.A."/>
            <person name="Shapiro H."/>
            <person name="Aerts A."/>
            <person name="Otillar R.P."/>
            <person name="Terry A.Y."/>
            <person name="Boore J.L."/>
            <person name="Simakov O."/>
            <person name="Marletaz F."/>
            <person name="Cho S.-J."/>
            <person name="Edsinger-Gonzales E."/>
            <person name="Havlak P."/>
            <person name="Kuo D.-H."/>
            <person name="Larsson T."/>
            <person name="Lv J."/>
            <person name="Arendt D."/>
            <person name="Savage R."/>
            <person name="Osoegawa K."/>
            <person name="de Jong P."/>
            <person name="Lindberg D.R."/>
            <person name="Seaver E.C."/>
            <person name="Weisblat D.A."/>
            <person name="Putnam N.H."/>
            <person name="Grigoriev I.V."/>
            <person name="Rokhsar D.S."/>
        </authorList>
    </citation>
    <scope>NUCLEOTIDE SEQUENCE</scope>
</reference>
<dbReference type="CTD" id="20214530"/>
<proteinExistence type="predicted"/>
<dbReference type="InterPro" id="IPR000313">
    <property type="entry name" value="PWWP_dom"/>
</dbReference>
<dbReference type="InParanoid" id="T1G0D2"/>
<dbReference type="RefSeq" id="XP_009031179.1">
    <property type="nucleotide sequence ID" value="XM_009032931.1"/>
</dbReference>
<evidence type="ECO:0000313" key="2">
    <source>
        <dbReference type="EMBL" id="ESN90317.1"/>
    </source>
</evidence>
<sequence length="101" mass="11836">MIQTDYQPGDLIFAKVKGHPHWPARINKLPEGALIPKGKYPIFFYGTHETYFLTPKDIFPYHLFKDQYAKPHNRKFFNEGLKEIIENPNVLMLGIVSIFMI</sequence>
<dbReference type="PANTHER" id="PTHR12550">
    <property type="entry name" value="HEPATOMA-DERIVED GROWTH FACTOR-RELATED"/>
    <property type="match status" value="1"/>
</dbReference>
<dbReference type="eggNOG" id="KOG1904">
    <property type="taxonomic scope" value="Eukaryota"/>
</dbReference>
<protein>
    <recommendedName>
        <fullName evidence="1">PWWP domain-containing protein</fullName>
    </recommendedName>
</protein>
<dbReference type="HOGENOM" id="CLU_090867_2_0_1"/>
<dbReference type="KEGG" id="hro:HELRODRAFT_70862"/>
<name>T1G0D2_HELRO</name>
<dbReference type="PANTHER" id="PTHR12550:SF70">
    <property type="entry name" value="JIL-1 ANCHORING AND STABILIZING PROTEIN, ISOFORM A"/>
    <property type="match status" value="1"/>
</dbReference>
<dbReference type="Gene3D" id="2.30.30.140">
    <property type="match status" value="1"/>
</dbReference>
<dbReference type="OrthoDB" id="62853at2759"/>
<dbReference type="SMART" id="SM00293">
    <property type="entry name" value="PWWP"/>
    <property type="match status" value="1"/>
</dbReference>
<dbReference type="GeneID" id="20214530"/>
<dbReference type="FunFam" id="2.30.30.140:FF:000017">
    <property type="entry name" value="hepatoma-derived growth factor isoform X1"/>
    <property type="match status" value="1"/>
</dbReference>
<dbReference type="Pfam" id="PF00855">
    <property type="entry name" value="PWWP"/>
    <property type="match status" value="1"/>
</dbReference>
<feature type="domain" description="PWWP" evidence="1">
    <location>
        <begin position="8"/>
        <end position="64"/>
    </location>
</feature>
<dbReference type="Proteomes" id="UP000015101">
    <property type="component" value="Unassembled WGS sequence"/>
</dbReference>
<dbReference type="EMBL" id="KB097753">
    <property type="protein sequence ID" value="ESN90317.1"/>
    <property type="molecule type" value="Genomic_DNA"/>
</dbReference>
<organism evidence="3 4">
    <name type="scientific">Helobdella robusta</name>
    <name type="common">Californian leech</name>
    <dbReference type="NCBI Taxonomy" id="6412"/>
    <lineage>
        <taxon>Eukaryota</taxon>
        <taxon>Metazoa</taxon>
        <taxon>Spiralia</taxon>
        <taxon>Lophotrochozoa</taxon>
        <taxon>Annelida</taxon>
        <taxon>Clitellata</taxon>
        <taxon>Hirudinea</taxon>
        <taxon>Rhynchobdellida</taxon>
        <taxon>Glossiphoniidae</taxon>
        <taxon>Helobdella</taxon>
    </lineage>
</organism>
<reference evidence="2 4" key="2">
    <citation type="journal article" date="2013" name="Nature">
        <title>Insights into bilaterian evolution from three spiralian genomes.</title>
        <authorList>
            <person name="Simakov O."/>
            <person name="Marletaz F."/>
            <person name="Cho S.J."/>
            <person name="Edsinger-Gonzales E."/>
            <person name="Havlak P."/>
            <person name="Hellsten U."/>
            <person name="Kuo D.H."/>
            <person name="Larsson T."/>
            <person name="Lv J."/>
            <person name="Arendt D."/>
            <person name="Savage R."/>
            <person name="Osoegawa K."/>
            <person name="de Jong P."/>
            <person name="Grimwood J."/>
            <person name="Chapman J.A."/>
            <person name="Shapiro H."/>
            <person name="Aerts A."/>
            <person name="Otillar R.P."/>
            <person name="Terry A.Y."/>
            <person name="Boore J.L."/>
            <person name="Grigoriev I.V."/>
            <person name="Lindberg D.R."/>
            <person name="Seaver E.C."/>
            <person name="Weisblat D.A."/>
            <person name="Putnam N.H."/>
            <person name="Rokhsar D.S."/>
        </authorList>
    </citation>
    <scope>NUCLEOTIDE SEQUENCE</scope>
</reference>
<dbReference type="PROSITE" id="PS50812">
    <property type="entry name" value="PWWP"/>
    <property type="match status" value="1"/>
</dbReference>
<dbReference type="OMA" id="VFGTHET"/>
<evidence type="ECO:0000259" key="1">
    <source>
        <dbReference type="PROSITE" id="PS50812"/>
    </source>
</evidence>
<accession>T1G0D2</accession>
<dbReference type="SUPFAM" id="SSF63748">
    <property type="entry name" value="Tudor/PWWP/MBT"/>
    <property type="match status" value="1"/>
</dbReference>
<keyword evidence="4" id="KW-1185">Reference proteome</keyword>
<dbReference type="EnsemblMetazoa" id="HelroT70862">
    <property type="protein sequence ID" value="HelroP70862"/>
    <property type="gene ID" value="HelroG70862"/>
</dbReference>
<reference evidence="3" key="3">
    <citation type="submission" date="2015-06" db="UniProtKB">
        <authorList>
            <consortium name="EnsemblMetazoa"/>
        </authorList>
    </citation>
    <scope>IDENTIFICATION</scope>
</reference>
<gene>
    <name evidence="3" type="primary">20214530</name>
    <name evidence="2" type="ORF">HELRODRAFT_70862</name>
</gene>
<dbReference type="CDD" id="cd05834">
    <property type="entry name" value="PWWP_HRP"/>
    <property type="match status" value="1"/>
</dbReference>